<feature type="signal peptide" evidence="1">
    <location>
        <begin position="1"/>
        <end position="19"/>
    </location>
</feature>
<dbReference type="Proteomes" id="UP000319374">
    <property type="component" value="Chromosome"/>
</dbReference>
<dbReference type="EMBL" id="AP019736">
    <property type="protein sequence ID" value="BBL06775.1"/>
    <property type="molecule type" value="Genomic_DNA"/>
</dbReference>
<protein>
    <recommendedName>
        <fullName evidence="4">DUF4270 domain-containing protein</fullName>
    </recommendedName>
</protein>
<dbReference type="GeneID" id="98673390"/>
<accession>A0A4Y1X162</accession>
<evidence type="ECO:0000313" key="2">
    <source>
        <dbReference type="EMBL" id="BBL06775.1"/>
    </source>
</evidence>
<dbReference type="AlphaFoldDB" id="A0A4Y1X162"/>
<evidence type="ECO:0000313" key="3">
    <source>
        <dbReference type="Proteomes" id="UP000319374"/>
    </source>
</evidence>
<reference evidence="3" key="1">
    <citation type="submission" date="2019-06" db="EMBL/GenBank/DDBJ databases">
        <title>Alistipes onderdonkii subsp. vulgaris subsp. nov., Alistipes dispar sp. nov. and Alistipes communis sp. nov., isolated from human faeces, and creation of Alistipes onderdonkii subsp. onderdonkii subsp. nov.</title>
        <authorList>
            <person name="Sakamoto M."/>
            <person name="Ikeyama N."/>
            <person name="Ogata Y."/>
            <person name="Suda W."/>
            <person name="Iino T."/>
            <person name="Hattori M."/>
            <person name="Ohkuma M."/>
        </authorList>
    </citation>
    <scope>NUCLEOTIDE SEQUENCE [LARGE SCALE GENOMIC DNA]</scope>
    <source>
        <strain evidence="3">5CPEGH6</strain>
    </source>
</reference>
<keyword evidence="1" id="KW-0732">Signal</keyword>
<gene>
    <name evidence="2" type="ORF">A5CPEGH6_14130</name>
</gene>
<dbReference type="PROSITE" id="PS51257">
    <property type="entry name" value="PROKAR_LIPOPROTEIN"/>
    <property type="match status" value="1"/>
</dbReference>
<proteinExistence type="predicted"/>
<dbReference type="InterPro" id="IPR025366">
    <property type="entry name" value="DUF4270"/>
</dbReference>
<dbReference type="OrthoDB" id="1004045at2"/>
<dbReference type="Pfam" id="PF14092">
    <property type="entry name" value="DUF4270"/>
    <property type="match status" value="1"/>
</dbReference>
<name>A0A4Y1X162_9BACT</name>
<evidence type="ECO:0008006" key="4">
    <source>
        <dbReference type="Google" id="ProtNLM"/>
    </source>
</evidence>
<dbReference type="KEGG" id="ada:A5CPEGH6_14130"/>
<feature type="chain" id="PRO_5021335491" description="DUF4270 domain-containing protein" evidence="1">
    <location>
        <begin position="20"/>
        <end position="561"/>
    </location>
</feature>
<sequence length="561" mass="62106">MKRSNKLLRLLFGAASVLSAVTLTLGGCTSVDDTLGGNLVPDNQQMRAGFVRFPESGEDKAKYVTTRLFQSDSVVSSNLSSGYFGSQLNDTLGLRTAGFLTQMINLSEIKEGYFGYKPIFDSAQLLISIASYGRDTLTEQRFAVYEVKSNKYITDKPVAAGKSERDTTFYLNFDPVKEGVIDETEGPLFYFTLGGEDKGPATTAVTLEPTESGREYIQRLMLQQGDYKDDYSIYSIDSLEQWVEEFRGFYICPDPAMPLTADRGEGTIFGTTLESSGFAVYGRNRVEADPTLIQDTLQMLYYFYEGSVDHGNVSVNTAYHDYSQAKEALFEIADAREPAAGEADKRPETARVRVEGFGGVVSDITFTEAFFEALEREIEKANEAEGKDFRTLAFSQVTMSVYFNDGAYDWQEIVPGDGSGNGSGPDIVRLTDEMTAAPSRLGLYTNYKTRTPIADYNYTYESQYNTTLDYGGYVNRSQGCYKMNITAYAQALWNSYMKEKQAAAAEGRAVDLSKVQNRTIYLAPEAGGFYTTAFGILQGMATDGGENNAPIRLELAYNMIK</sequence>
<dbReference type="RefSeq" id="WP_141428591.1">
    <property type="nucleotide sequence ID" value="NZ_AP019736.1"/>
</dbReference>
<evidence type="ECO:0000256" key="1">
    <source>
        <dbReference type="SAM" id="SignalP"/>
    </source>
</evidence>
<organism evidence="2 3">
    <name type="scientific">Alistipes dispar</name>
    <dbReference type="NCBI Taxonomy" id="2585119"/>
    <lineage>
        <taxon>Bacteria</taxon>
        <taxon>Pseudomonadati</taxon>
        <taxon>Bacteroidota</taxon>
        <taxon>Bacteroidia</taxon>
        <taxon>Bacteroidales</taxon>
        <taxon>Rikenellaceae</taxon>
        <taxon>Alistipes</taxon>
    </lineage>
</organism>
<keyword evidence="3" id="KW-1185">Reference proteome</keyword>